<gene>
    <name evidence="2" type="ORF">PoB_001827300</name>
</gene>
<evidence type="ECO:0000313" key="3">
    <source>
        <dbReference type="Proteomes" id="UP000735302"/>
    </source>
</evidence>
<evidence type="ECO:0000313" key="2">
    <source>
        <dbReference type="EMBL" id="GFN91767.1"/>
    </source>
</evidence>
<keyword evidence="1" id="KW-0732">Signal</keyword>
<organism evidence="2 3">
    <name type="scientific">Plakobranchus ocellatus</name>
    <dbReference type="NCBI Taxonomy" id="259542"/>
    <lineage>
        <taxon>Eukaryota</taxon>
        <taxon>Metazoa</taxon>
        <taxon>Spiralia</taxon>
        <taxon>Lophotrochozoa</taxon>
        <taxon>Mollusca</taxon>
        <taxon>Gastropoda</taxon>
        <taxon>Heterobranchia</taxon>
        <taxon>Euthyneura</taxon>
        <taxon>Panpulmonata</taxon>
        <taxon>Sacoglossa</taxon>
        <taxon>Placobranchoidea</taxon>
        <taxon>Plakobranchidae</taxon>
        <taxon>Plakobranchus</taxon>
    </lineage>
</organism>
<evidence type="ECO:0000256" key="1">
    <source>
        <dbReference type="SAM" id="SignalP"/>
    </source>
</evidence>
<accession>A0AAV3ZAZ0</accession>
<protein>
    <recommendedName>
        <fullName evidence="4">Thyroglobulin type-1 domain-containing protein</fullName>
    </recommendedName>
</protein>
<feature type="signal peptide" evidence="1">
    <location>
        <begin position="1"/>
        <end position="21"/>
    </location>
</feature>
<reference evidence="2 3" key="1">
    <citation type="journal article" date="2021" name="Elife">
        <title>Chloroplast acquisition without the gene transfer in kleptoplastic sea slugs, Plakobranchus ocellatus.</title>
        <authorList>
            <person name="Maeda T."/>
            <person name="Takahashi S."/>
            <person name="Yoshida T."/>
            <person name="Shimamura S."/>
            <person name="Takaki Y."/>
            <person name="Nagai Y."/>
            <person name="Toyoda A."/>
            <person name="Suzuki Y."/>
            <person name="Arimoto A."/>
            <person name="Ishii H."/>
            <person name="Satoh N."/>
            <person name="Nishiyama T."/>
            <person name="Hasebe M."/>
            <person name="Maruyama T."/>
            <person name="Minagawa J."/>
            <person name="Obokata J."/>
            <person name="Shigenobu S."/>
        </authorList>
    </citation>
    <scope>NUCLEOTIDE SEQUENCE [LARGE SCALE GENOMIC DNA]</scope>
</reference>
<dbReference type="AlphaFoldDB" id="A0AAV3ZAZ0"/>
<keyword evidence="3" id="KW-1185">Reference proteome</keyword>
<dbReference type="Proteomes" id="UP000735302">
    <property type="component" value="Unassembled WGS sequence"/>
</dbReference>
<proteinExistence type="predicted"/>
<comment type="caution">
    <text evidence="2">The sequence shown here is derived from an EMBL/GenBank/DDBJ whole genome shotgun (WGS) entry which is preliminary data.</text>
</comment>
<feature type="chain" id="PRO_5043528500" description="Thyroglobulin type-1 domain-containing protein" evidence="1">
    <location>
        <begin position="22"/>
        <end position="78"/>
    </location>
</feature>
<sequence>MKYRGVFLLTLVAILVAQTKADACLAMDDMLDDGSFIDCNDFYNGRISYDLWNIFCCEEADEVPRFNMSSSTMPCECV</sequence>
<name>A0AAV3ZAZ0_9GAST</name>
<evidence type="ECO:0008006" key="4">
    <source>
        <dbReference type="Google" id="ProtNLM"/>
    </source>
</evidence>
<dbReference type="EMBL" id="BLXT01002163">
    <property type="protein sequence ID" value="GFN91767.1"/>
    <property type="molecule type" value="Genomic_DNA"/>
</dbReference>